<dbReference type="CDD" id="cd17317">
    <property type="entry name" value="MFS_SLC22"/>
    <property type="match status" value="1"/>
</dbReference>
<dbReference type="GO" id="GO:0022857">
    <property type="term" value="F:transmembrane transporter activity"/>
    <property type="evidence" value="ECO:0007669"/>
    <property type="project" value="InterPro"/>
</dbReference>
<keyword evidence="2 6" id="KW-0812">Transmembrane</keyword>
<evidence type="ECO:0000256" key="6">
    <source>
        <dbReference type="SAM" id="Phobius"/>
    </source>
</evidence>
<dbReference type="InterPro" id="IPR036259">
    <property type="entry name" value="MFS_trans_sf"/>
</dbReference>
<dbReference type="SUPFAM" id="SSF103473">
    <property type="entry name" value="MFS general substrate transporter"/>
    <property type="match status" value="1"/>
</dbReference>
<keyword evidence="3 6" id="KW-1133">Transmembrane helix</keyword>
<feature type="transmembrane region" description="Helical" evidence="6">
    <location>
        <begin position="302"/>
        <end position="322"/>
    </location>
</feature>
<evidence type="ECO:0000256" key="5">
    <source>
        <dbReference type="SAM" id="MobiDB-lite"/>
    </source>
</evidence>
<sequence>MRKPCNPLLLTWYPPFLGCRDCRPLLKHINGRDPEAGDGSAEESEQLVVETICNGCSASSEAMIKEDKVELTNIYGAYGPFQRIVFLFAVTISMFGAYHNLIITAVAPKIDHWCAKPEAFENMTDDEWKELAIPKEMRQGQEHYSQCEEYDFETNTTVKCNSWEYDHSHYKRTVVDQWDLVCSRSWLVSLSQSVYMAGYMTSMIIFGQLSDRVGRRTVICIALTILLTAGFSTLLSKTFIAFISLRYFVSLGVSGVGATSFVLLMEVTGPSTRSFFGLAYEFGWATGYLVLALVSYLINDWFYVQLVAMIAALVLVIGYWILPESPRWLMANKKFDRAHKLIMEAVERNEKDKDEAELKFQLLKKEIEKEEPKHVFGKATVFDLLKTPVLRRRTLILYACWFVNSFTYYAMSLNTNDLGGNPYLNFTIAGAVEFPAYAISIWVIQKMGRRWSQSGCMLLAGTSCIVTIFFSGETLWVKITFAMFGKFLITASYGILYVYSAEIYPTVVRNVGVGSSSTIARFGAIIAPFVKELGHATHENVPFGVYGAICIASGLTVLLLPETRGAQLPDSVMEGEQFVGPQQSKSQDKVPEEGANNKAKQDSPRTRL</sequence>
<feature type="transmembrane region" description="Helical" evidence="6">
    <location>
        <begin position="423"/>
        <end position="444"/>
    </location>
</feature>
<dbReference type="EMBL" id="GHWJ01004704">
    <property type="protein sequence ID" value="NOV37441.1"/>
    <property type="molecule type" value="Transcribed_RNA"/>
</dbReference>
<dbReference type="AlphaFoldDB" id="A0A6M2CVP7"/>
<reference evidence="8" key="1">
    <citation type="submission" date="2019-09" db="EMBL/GenBank/DDBJ databases">
        <title>Organ-specific transcriptomic study of the physiology of the cattle tick, Rhipicephalus microplus.</title>
        <authorList>
            <person name="Tirloni L."/>
            <person name="Braz G."/>
            <person name="Gandara A.C.P."/>
            <person name="Sabadin G.A."/>
            <person name="da Silva R.M."/>
            <person name="Guizzo M.G."/>
            <person name="Machado J.A."/>
            <person name="Costa E.P."/>
            <person name="Gomes H.F."/>
            <person name="Moraes J."/>
            <person name="Mota M.B.S."/>
            <person name="Mesquita R.D."/>
            <person name="Alvarenga P.H."/>
            <person name="Alves F."/>
            <person name="Seixas A."/>
            <person name="da Fonseca R.N."/>
            <person name="Fogaca A."/>
            <person name="Logullo C."/>
            <person name="Tanaka A."/>
            <person name="Daffre S."/>
            <person name="Termignoni C."/>
            <person name="Vaz I.S.Jr."/>
            <person name="Oliveira P.L."/>
            <person name="Ribeiro J.M."/>
        </authorList>
    </citation>
    <scope>NUCLEOTIDE SEQUENCE</scope>
    <source>
        <strain evidence="8">Porto Alegre</strain>
    </source>
</reference>
<dbReference type="Pfam" id="PF00083">
    <property type="entry name" value="Sugar_tr"/>
    <property type="match status" value="1"/>
</dbReference>
<evidence type="ECO:0000259" key="7">
    <source>
        <dbReference type="PROSITE" id="PS50850"/>
    </source>
</evidence>
<organism evidence="8">
    <name type="scientific">Rhipicephalus microplus</name>
    <name type="common">Cattle tick</name>
    <name type="synonym">Boophilus microplus</name>
    <dbReference type="NCBI Taxonomy" id="6941"/>
    <lineage>
        <taxon>Eukaryota</taxon>
        <taxon>Metazoa</taxon>
        <taxon>Ecdysozoa</taxon>
        <taxon>Arthropoda</taxon>
        <taxon>Chelicerata</taxon>
        <taxon>Arachnida</taxon>
        <taxon>Acari</taxon>
        <taxon>Parasitiformes</taxon>
        <taxon>Ixodida</taxon>
        <taxon>Ixodoidea</taxon>
        <taxon>Ixodidae</taxon>
        <taxon>Rhipicephalinae</taxon>
        <taxon>Rhipicephalus</taxon>
        <taxon>Boophilus</taxon>
    </lineage>
</organism>
<keyword evidence="4 6" id="KW-0472">Membrane</keyword>
<accession>A0A6M2CVP7</accession>
<feature type="transmembrane region" description="Helical" evidence="6">
    <location>
        <begin position="186"/>
        <end position="206"/>
    </location>
</feature>
<evidence type="ECO:0000313" key="8">
    <source>
        <dbReference type="EMBL" id="NOV37441.1"/>
    </source>
</evidence>
<dbReference type="Gene3D" id="1.20.1250.20">
    <property type="entry name" value="MFS general substrate transporter like domains"/>
    <property type="match status" value="1"/>
</dbReference>
<dbReference type="VEuPathDB" id="VectorBase:LOC119174721"/>
<dbReference type="InterPro" id="IPR005828">
    <property type="entry name" value="MFS_sugar_transport-like"/>
</dbReference>
<feature type="transmembrane region" description="Helical" evidence="6">
    <location>
        <begin position="395"/>
        <end position="411"/>
    </location>
</feature>
<comment type="subcellular location">
    <subcellularLocation>
        <location evidence="1">Membrane</location>
        <topology evidence="1">Multi-pass membrane protein</topology>
    </subcellularLocation>
</comment>
<dbReference type="GO" id="GO:0016020">
    <property type="term" value="C:membrane"/>
    <property type="evidence" value="ECO:0007669"/>
    <property type="project" value="UniProtKB-SubCell"/>
</dbReference>
<feature type="transmembrane region" description="Helical" evidence="6">
    <location>
        <begin position="247"/>
        <end position="265"/>
    </location>
</feature>
<protein>
    <submittedName>
        <fullName evidence="8">Putative organic anion transporter</fullName>
    </submittedName>
</protein>
<evidence type="ECO:0000256" key="2">
    <source>
        <dbReference type="ARBA" id="ARBA00022692"/>
    </source>
</evidence>
<dbReference type="PANTHER" id="PTHR24064">
    <property type="entry name" value="SOLUTE CARRIER FAMILY 22 MEMBER"/>
    <property type="match status" value="1"/>
</dbReference>
<feature type="region of interest" description="Disordered" evidence="5">
    <location>
        <begin position="571"/>
        <end position="608"/>
    </location>
</feature>
<name>A0A6M2CVP7_RHIMP</name>
<feature type="compositionally biased region" description="Basic and acidic residues" evidence="5">
    <location>
        <begin position="599"/>
        <end position="608"/>
    </location>
</feature>
<feature type="transmembrane region" description="Helical" evidence="6">
    <location>
        <begin position="218"/>
        <end position="235"/>
    </location>
</feature>
<evidence type="ECO:0000256" key="4">
    <source>
        <dbReference type="ARBA" id="ARBA00023136"/>
    </source>
</evidence>
<feature type="transmembrane region" description="Helical" evidence="6">
    <location>
        <begin position="476"/>
        <end position="499"/>
    </location>
</feature>
<feature type="transmembrane region" description="Helical" evidence="6">
    <location>
        <begin position="277"/>
        <end position="296"/>
    </location>
</feature>
<dbReference type="OrthoDB" id="8049622at2759"/>
<dbReference type="PROSITE" id="PS50850">
    <property type="entry name" value="MFS"/>
    <property type="match status" value="1"/>
</dbReference>
<evidence type="ECO:0000256" key="3">
    <source>
        <dbReference type="ARBA" id="ARBA00022989"/>
    </source>
</evidence>
<proteinExistence type="predicted"/>
<feature type="transmembrane region" description="Helical" evidence="6">
    <location>
        <begin position="451"/>
        <end position="470"/>
    </location>
</feature>
<evidence type="ECO:0000256" key="1">
    <source>
        <dbReference type="ARBA" id="ARBA00004141"/>
    </source>
</evidence>
<feature type="domain" description="Major facilitator superfamily (MFS) profile" evidence="7">
    <location>
        <begin position="85"/>
        <end position="565"/>
    </location>
</feature>
<feature type="transmembrane region" description="Helical" evidence="6">
    <location>
        <begin position="84"/>
        <end position="107"/>
    </location>
</feature>
<dbReference type="InterPro" id="IPR020846">
    <property type="entry name" value="MFS_dom"/>
</dbReference>